<evidence type="ECO:0000313" key="2">
    <source>
        <dbReference type="Proteomes" id="UP000035444"/>
    </source>
</evidence>
<evidence type="ECO:0000313" key="1">
    <source>
        <dbReference type="EMBL" id="KLN59984.1"/>
    </source>
</evidence>
<dbReference type="STRING" id="1489064.WH96_14855"/>
<reference evidence="1 2" key="1">
    <citation type="submission" date="2015-03" db="EMBL/GenBank/DDBJ databases">
        <title>Genome Sequence of Kiloniella spongiae MEBiC09566, isolated from a marine sponge.</title>
        <authorList>
            <person name="Shao Z."/>
            <person name="Wang L."/>
            <person name="Li X."/>
        </authorList>
    </citation>
    <scope>NUCLEOTIDE SEQUENCE [LARGE SCALE GENOMIC DNA]</scope>
    <source>
        <strain evidence="1 2">MEBiC09566</strain>
    </source>
</reference>
<dbReference type="Proteomes" id="UP000035444">
    <property type="component" value="Unassembled WGS sequence"/>
</dbReference>
<protein>
    <submittedName>
        <fullName evidence="1">Uncharacterized protein</fullName>
    </submittedName>
</protein>
<dbReference type="AlphaFoldDB" id="A0A0H2MBT1"/>
<dbReference type="RefSeq" id="WP_047764974.1">
    <property type="nucleotide sequence ID" value="NZ_LAQL01000009.1"/>
</dbReference>
<sequence length="165" mass="18879">MPHSNLSSEDRDKFTFLLDCYGAYTHHWPEENRDWALNLIEQYPEVKIVREQALELDQLLDQSSAEPDSAHLMNSILSQAPQKKSQEEKTRQKELRQGLLSQLWPYEGVWRPLSALTTAGIFGILLGTTSPDLLYQQEITEVESAYLEFSLGDSFSNSFPEGEID</sequence>
<comment type="caution">
    <text evidence="1">The sequence shown here is derived from an EMBL/GenBank/DDBJ whole genome shotgun (WGS) entry which is preliminary data.</text>
</comment>
<accession>A0A0H2MBT1</accession>
<dbReference type="EMBL" id="LAQL01000009">
    <property type="protein sequence ID" value="KLN59984.1"/>
    <property type="molecule type" value="Genomic_DNA"/>
</dbReference>
<organism evidence="1 2">
    <name type="scientific">Kiloniella spongiae</name>
    <dbReference type="NCBI Taxonomy" id="1489064"/>
    <lineage>
        <taxon>Bacteria</taxon>
        <taxon>Pseudomonadati</taxon>
        <taxon>Pseudomonadota</taxon>
        <taxon>Alphaproteobacteria</taxon>
        <taxon>Rhodospirillales</taxon>
        <taxon>Kiloniellaceae</taxon>
        <taxon>Kiloniella</taxon>
    </lineage>
</organism>
<name>A0A0H2MBT1_9PROT</name>
<gene>
    <name evidence="1" type="ORF">WH96_14855</name>
</gene>
<proteinExistence type="predicted"/>
<keyword evidence="2" id="KW-1185">Reference proteome</keyword>